<comment type="subcellular location">
    <subcellularLocation>
        <location evidence="1">Periplasm</location>
    </subcellularLocation>
</comment>
<dbReference type="EMBL" id="MDEO01000031">
    <property type="protein sequence ID" value="OCX18976.1"/>
    <property type="molecule type" value="Genomic_DNA"/>
</dbReference>
<dbReference type="InterPro" id="IPR006311">
    <property type="entry name" value="TAT_signal"/>
</dbReference>
<dbReference type="PROSITE" id="PS51318">
    <property type="entry name" value="TAT"/>
    <property type="match status" value="1"/>
</dbReference>
<comment type="caution">
    <text evidence="4">The sequence shown here is derived from an EMBL/GenBank/DDBJ whole genome shotgun (WGS) entry which is preliminary data.</text>
</comment>
<reference evidence="4 5" key="1">
    <citation type="submission" date="2016-08" db="EMBL/GenBank/DDBJ databases">
        <title>Whole genome sequence of Mesorhizobium sp. strain UASWS1009 isolated from industrial sewage.</title>
        <authorList>
            <person name="Crovadore J."/>
            <person name="Calmin G."/>
            <person name="Chablais R."/>
            <person name="Cochard B."/>
            <person name="Lefort F."/>
        </authorList>
    </citation>
    <scope>NUCLEOTIDE SEQUENCE [LARGE SCALE GENOMIC DNA]</scope>
    <source>
        <strain evidence="4 5">UASWS1009</strain>
    </source>
</reference>
<dbReference type="Gene3D" id="3.40.190.10">
    <property type="entry name" value="Periplasmic binding protein-like II"/>
    <property type="match status" value="2"/>
</dbReference>
<dbReference type="SUPFAM" id="SSF53850">
    <property type="entry name" value="Periplasmic binding protein-like II"/>
    <property type="match status" value="1"/>
</dbReference>
<accession>A0A1C2DWE1</accession>
<evidence type="ECO:0000256" key="3">
    <source>
        <dbReference type="ARBA" id="ARBA00022764"/>
    </source>
</evidence>
<evidence type="ECO:0008006" key="6">
    <source>
        <dbReference type="Google" id="ProtNLM"/>
    </source>
</evidence>
<dbReference type="InterPro" id="IPR006059">
    <property type="entry name" value="SBP"/>
</dbReference>
<keyword evidence="5" id="KW-1185">Reference proteome</keyword>
<dbReference type="Proteomes" id="UP000094412">
    <property type="component" value="Unassembled WGS sequence"/>
</dbReference>
<dbReference type="PANTHER" id="PTHR43649:SF12">
    <property type="entry name" value="DIACETYLCHITOBIOSE BINDING PROTEIN DASA"/>
    <property type="match status" value="1"/>
</dbReference>
<name>A0A1C2DWE1_9HYPH</name>
<dbReference type="PANTHER" id="PTHR43649">
    <property type="entry name" value="ARABINOSE-BINDING PROTEIN-RELATED"/>
    <property type="match status" value="1"/>
</dbReference>
<proteinExistence type="inferred from homology"/>
<keyword evidence="3" id="KW-0574">Periplasm</keyword>
<evidence type="ECO:0000313" key="4">
    <source>
        <dbReference type="EMBL" id="OCX18976.1"/>
    </source>
</evidence>
<protein>
    <recommendedName>
        <fullName evidence="6">Substrate-binding protein</fullName>
    </recommendedName>
</protein>
<dbReference type="AlphaFoldDB" id="A0A1C2DWE1"/>
<gene>
    <name evidence="4" type="ORF">QV13_11640</name>
</gene>
<evidence type="ECO:0000256" key="2">
    <source>
        <dbReference type="ARBA" id="ARBA00008520"/>
    </source>
</evidence>
<evidence type="ECO:0000313" key="5">
    <source>
        <dbReference type="Proteomes" id="UP000094412"/>
    </source>
</evidence>
<dbReference type="Pfam" id="PF01547">
    <property type="entry name" value="SBP_bac_1"/>
    <property type="match status" value="1"/>
</dbReference>
<dbReference type="STRING" id="1566387.QV13_11640"/>
<sequence length="460" mass="49119">MPTGGLHLAVDRRSFLRATSILAAGGVIALHSGLPVYAQENSTELLKLYAGAKVDWQRYKGQTIVLGGLEHVWMHAIVPLISLFTQLTGIEVKVEKQSETEFAASMPVKLGGGSATPDIFMIWALGQAISAKWLQPLDAYRNDASLFDAAWYDDADIFSSARSFEKWSDGASYGLAITAEAQTLFMNKSMLDAKGFSAPASMDELFKLAKTLKSEEVAGIAMRAKPTGDAAPWTLAGFVFSYGGAYVTKDGKSGLTMPESIAGLDMYGRLLREAGPVGIAGYHWMECLNDFMQGAVAIGCDSSNFATDIEDKSKSTVAGNTLFGVLPAPANKSAKPNMWHWMTGINAKSANKEAAWLFLMWATSKPTSALTAAAGLATPRSSAWQTSAFRDRFGAQAADAALKNLQVADGDLFKAAWFHPKAPEILDAVGIAVNEVVTGSKDATQAFGDADGKVRQVLSM</sequence>
<dbReference type="GO" id="GO:0042597">
    <property type="term" value="C:periplasmic space"/>
    <property type="evidence" value="ECO:0007669"/>
    <property type="project" value="UniProtKB-SubCell"/>
</dbReference>
<dbReference type="InterPro" id="IPR050490">
    <property type="entry name" value="Bact_solute-bd_prot1"/>
</dbReference>
<comment type="similarity">
    <text evidence="2">Belongs to the bacterial solute-binding protein 1 family.</text>
</comment>
<evidence type="ECO:0000256" key="1">
    <source>
        <dbReference type="ARBA" id="ARBA00004418"/>
    </source>
</evidence>
<organism evidence="4 5">
    <name type="scientific">Mesorhizobium hungaricum</name>
    <dbReference type="NCBI Taxonomy" id="1566387"/>
    <lineage>
        <taxon>Bacteria</taxon>
        <taxon>Pseudomonadati</taxon>
        <taxon>Pseudomonadota</taxon>
        <taxon>Alphaproteobacteria</taxon>
        <taxon>Hyphomicrobiales</taxon>
        <taxon>Phyllobacteriaceae</taxon>
        <taxon>Mesorhizobium</taxon>
    </lineage>
</organism>